<accession>A0A8S5RLT4</accession>
<dbReference type="EMBL" id="BK059120">
    <property type="protein sequence ID" value="DAE32326.1"/>
    <property type="molecule type" value="Genomic_DNA"/>
</dbReference>
<name>A0A8S5RLT4_9VIRU</name>
<protein>
    <submittedName>
        <fullName evidence="1">Uncharacterized protein</fullName>
    </submittedName>
</protein>
<evidence type="ECO:0000313" key="1">
    <source>
        <dbReference type="EMBL" id="DAE32326.1"/>
    </source>
</evidence>
<proteinExistence type="predicted"/>
<organism evidence="1">
    <name type="scientific">virus sp. ctviY17</name>
    <dbReference type="NCBI Taxonomy" id="2825828"/>
    <lineage>
        <taxon>Viruses</taxon>
    </lineage>
</organism>
<sequence>MDFTHPLKVFILYLDTNYLRSWRKILRFSHHCRYVSWVIHDISLYNPVYRELITIEFLFLFKWNIYFSKKCTIKNFYI</sequence>
<reference evidence="1" key="1">
    <citation type="journal article" date="2021" name="Proc. Natl. Acad. Sci. U.S.A.">
        <title>A Catalog of Tens of Thousands of Viruses from Human Metagenomes Reveals Hidden Associations with Chronic Diseases.</title>
        <authorList>
            <person name="Tisza M.J."/>
            <person name="Buck C.B."/>
        </authorList>
    </citation>
    <scope>NUCLEOTIDE SEQUENCE</scope>
    <source>
        <strain evidence="1">CtviY17</strain>
    </source>
</reference>